<protein>
    <submittedName>
        <fullName evidence="2">Uncharacterized protein</fullName>
    </submittedName>
</protein>
<evidence type="ECO:0000313" key="3">
    <source>
        <dbReference type="Proteomes" id="UP000295573"/>
    </source>
</evidence>
<gene>
    <name evidence="2" type="ORF">EV646_11346</name>
</gene>
<proteinExistence type="predicted"/>
<organism evidence="2 3">
    <name type="scientific">Kribbella antiqua</name>
    <dbReference type="NCBI Taxonomy" id="2512217"/>
    <lineage>
        <taxon>Bacteria</taxon>
        <taxon>Bacillati</taxon>
        <taxon>Actinomycetota</taxon>
        <taxon>Actinomycetes</taxon>
        <taxon>Propionibacteriales</taxon>
        <taxon>Kribbellaceae</taxon>
        <taxon>Kribbella</taxon>
    </lineage>
</organism>
<evidence type="ECO:0000313" key="2">
    <source>
        <dbReference type="EMBL" id="TCO42424.1"/>
    </source>
</evidence>
<name>A0A4R2ICY0_9ACTN</name>
<accession>A0A4R2ICY0</accession>
<sequence>MTSGIKMVDSGDDNLKHGQRTLPVGDSQERGQQILPGSRNPRPGQDTSKLLLPEMPLPPARR</sequence>
<keyword evidence="3" id="KW-1185">Reference proteome</keyword>
<dbReference type="EMBL" id="SLWR01000013">
    <property type="protein sequence ID" value="TCO42424.1"/>
    <property type="molecule type" value="Genomic_DNA"/>
</dbReference>
<comment type="caution">
    <text evidence="2">The sequence shown here is derived from an EMBL/GenBank/DDBJ whole genome shotgun (WGS) entry which is preliminary data.</text>
</comment>
<feature type="region of interest" description="Disordered" evidence="1">
    <location>
        <begin position="1"/>
        <end position="62"/>
    </location>
</feature>
<dbReference type="Proteomes" id="UP000295573">
    <property type="component" value="Unassembled WGS sequence"/>
</dbReference>
<evidence type="ECO:0000256" key="1">
    <source>
        <dbReference type="SAM" id="MobiDB-lite"/>
    </source>
</evidence>
<reference evidence="2 3" key="1">
    <citation type="journal article" date="2015" name="Stand. Genomic Sci.">
        <title>Genomic Encyclopedia of Bacterial and Archaeal Type Strains, Phase III: the genomes of soil and plant-associated and newly described type strains.</title>
        <authorList>
            <person name="Whitman W.B."/>
            <person name="Woyke T."/>
            <person name="Klenk H.P."/>
            <person name="Zhou Y."/>
            <person name="Lilburn T.G."/>
            <person name="Beck B.J."/>
            <person name="De Vos P."/>
            <person name="Vandamme P."/>
            <person name="Eisen J.A."/>
            <person name="Garrity G."/>
            <person name="Hugenholtz P."/>
            <person name="Kyrpides N.C."/>
        </authorList>
    </citation>
    <scope>NUCLEOTIDE SEQUENCE [LARGE SCALE GENOMIC DNA]</scope>
    <source>
        <strain evidence="2 3">VKM Ac-2541</strain>
    </source>
</reference>
<dbReference type="AlphaFoldDB" id="A0A4R2ICY0"/>
<dbReference type="RefSeq" id="WP_199237336.1">
    <property type="nucleotide sequence ID" value="NZ_SLWR01000013.1"/>
</dbReference>